<reference evidence="12 13" key="1">
    <citation type="submission" date="2016-05" db="EMBL/GenBank/DDBJ databases">
        <title>A degradative enzymes factory behind the ericoid mycorrhizal symbiosis.</title>
        <authorList>
            <consortium name="DOE Joint Genome Institute"/>
            <person name="Martino E."/>
            <person name="Morin E."/>
            <person name="Grelet G."/>
            <person name="Kuo A."/>
            <person name="Kohler A."/>
            <person name="Daghino S."/>
            <person name="Barry K."/>
            <person name="Choi C."/>
            <person name="Cichocki N."/>
            <person name="Clum A."/>
            <person name="Copeland A."/>
            <person name="Hainaut M."/>
            <person name="Haridas S."/>
            <person name="Labutti K."/>
            <person name="Lindquist E."/>
            <person name="Lipzen A."/>
            <person name="Khouja H.-R."/>
            <person name="Murat C."/>
            <person name="Ohm R."/>
            <person name="Olson A."/>
            <person name="Spatafora J."/>
            <person name="Veneault-Fourrey C."/>
            <person name="Henrissat B."/>
            <person name="Grigoriev I."/>
            <person name="Martin F."/>
            <person name="Perotto S."/>
        </authorList>
    </citation>
    <scope>NUCLEOTIDE SEQUENCE [LARGE SCALE GENOMIC DNA]</scope>
    <source>
        <strain evidence="12 13">UAMH 7357</strain>
    </source>
</reference>
<evidence type="ECO:0000313" key="13">
    <source>
        <dbReference type="Proteomes" id="UP000235672"/>
    </source>
</evidence>
<dbReference type="InterPro" id="IPR055122">
    <property type="entry name" value="Med14_N"/>
</dbReference>
<dbReference type="GO" id="GO:0003712">
    <property type="term" value="F:transcription coregulator activity"/>
    <property type="evidence" value="ECO:0007669"/>
    <property type="project" value="UniProtKB-UniRule"/>
</dbReference>
<feature type="domain" description="Mediator complex subunit MED14 N-terminal" evidence="11">
    <location>
        <begin position="101"/>
        <end position="312"/>
    </location>
</feature>
<protein>
    <recommendedName>
        <fullName evidence="3 9">Mediator of RNA polymerase II transcription subunit 14</fullName>
    </recommendedName>
    <alternativeName>
        <fullName evidence="8 9">Mediator complex subunit 14</fullName>
    </alternativeName>
</protein>
<evidence type="ECO:0000256" key="7">
    <source>
        <dbReference type="ARBA" id="ARBA00023242"/>
    </source>
</evidence>
<organism evidence="12 13">
    <name type="scientific">Hyaloscypha hepaticicola</name>
    <dbReference type="NCBI Taxonomy" id="2082293"/>
    <lineage>
        <taxon>Eukaryota</taxon>
        <taxon>Fungi</taxon>
        <taxon>Dikarya</taxon>
        <taxon>Ascomycota</taxon>
        <taxon>Pezizomycotina</taxon>
        <taxon>Leotiomycetes</taxon>
        <taxon>Helotiales</taxon>
        <taxon>Hyaloscyphaceae</taxon>
        <taxon>Hyaloscypha</taxon>
    </lineage>
</organism>
<dbReference type="AlphaFoldDB" id="A0A2J6PVH9"/>
<comment type="subcellular location">
    <subcellularLocation>
        <location evidence="1 9">Nucleus</location>
    </subcellularLocation>
</comment>
<dbReference type="PANTHER" id="PTHR12809:SF2">
    <property type="entry name" value="MEDIATOR OF RNA POLYMERASE II TRANSCRIPTION SUBUNIT 14"/>
    <property type="match status" value="1"/>
</dbReference>
<proteinExistence type="inferred from homology"/>
<evidence type="ECO:0000256" key="5">
    <source>
        <dbReference type="ARBA" id="ARBA00023159"/>
    </source>
</evidence>
<comment type="subunit">
    <text evidence="9">Component of the Mediator complex.</text>
</comment>
<evidence type="ECO:0000256" key="8">
    <source>
        <dbReference type="ARBA" id="ARBA00032007"/>
    </source>
</evidence>
<feature type="compositionally biased region" description="Basic and acidic residues" evidence="10">
    <location>
        <begin position="32"/>
        <end position="44"/>
    </location>
</feature>
<feature type="compositionally biased region" description="Polar residues" evidence="10">
    <location>
        <begin position="46"/>
        <end position="62"/>
    </location>
</feature>
<dbReference type="Pfam" id="PF26204">
    <property type="entry name" value="Med14_fung"/>
    <property type="match status" value="1"/>
</dbReference>
<keyword evidence="6 9" id="KW-0804">Transcription</keyword>
<evidence type="ECO:0000313" key="12">
    <source>
        <dbReference type="EMBL" id="PMD18023.1"/>
    </source>
</evidence>
<accession>A0A2J6PVH9</accession>
<evidence type="ECO:0000256" key="2">
    <source>
        <dbReference type="ARBA" id="ARBA00007813"/>
    </source>
</evidence>
<sequence length="1095" mass="122666">MPGVIMENGRNGSHTNHDRDQRPNGINGANHVPEKNQEKGKGKAEPQQNMTPISPTISNGLNGNFMDGQRHQNGGTDAVSENLQERLNQLPPEIVHITQGYMPLSKLLSRLAQKTHSDLSSTILELAQMPIPASALNGNSSHVTTVDDNSPENLAKKLRMLKFAQDAHTEWTKALVITGWSRRAEDVSRTIDLKIHLDNQMGFYDSAFSELAEVKRGLIHARLPNPDLRTALEVLTTGKASWMPDLGYIQPPPLTAKEILKSLENLNTLLTIRLNLHDYNSIPLQFKDFAIKSGRVTFKVAGEFEIDLTIADEDPETQFWFIDFRFMFWPSVSTLAPQLRFHIESKVNEALAKDGLAGCYKYLHEMVLTHKISQFRKQAMDLARAKWIDTLKVEALNRALSIQYWLDRYGAKGPRSWIILGVHSGKRKDGRPDPKATSRLFIRWFRDSKEVPDIDVHFDTVNINTQSLLKTVIAKHVSHALTSIHDNLAAQPLFANRELALSLSISLTEPAESALKVQLTSEQYLTVKIEPISGRFVFSPASRLTAEWENRLNLQTMNPANDGHTYIERLRTQLLAEEIISRGQSVGWMVIRNPGLKADVLQPYFPRNTQPQTLWFRRPGWLDDWCVAVIMSPGGEQWLLFETADAPTTLSSSNITPSRRITSSIKIPSKLASPVPTYEFLSTLNIFAAALVSHYCNLRALHGKRAVHILRKGRPSKAVTLPSIYVRLSELLVSKGKSARTGNPWAKDVIRLTFQGLELVPQKSADANAPIPENQAQAPGDLVSRRPTPQETAVMISEARMIVSQSSEASVLVNINEKVDKDIAFDPNSGSFAFRLRSQVGGSVIPDLVERLVRVERLVEFVQVLQKHEKTLKCETVSLGKIVFTYGNASASREFDGMDLDTTSHPYKATVDFSAMENNMTLVLERENPHLRIADYLAKVLNGPEGLDGVATFLPLTLPVLRGLDAMESAWTLAPDTEKGELFINVRAMDWYMIRYNVKQPSPTADSPPTLRKIMFEVRLRHRRGDPWWYVRRSDTITRSSKETDDIDDALKAVWNSKGSGWQGMRVSGVAQVSGVEELLGKLDEVMRNLPVASS</sequence>
<dbReference type="Pfam" id="PF08638">
    <property type="entry name" value="Med14"/>
    <property type="match status" value="1"/>
</dbReference>
<comment type="function">
    <text evidence="9">Component of the Mediator complex, a coactivator involved in the regulated transcription of nearly all RNA polymerase II-dependent genes. Mediator functions as a bridge to convey information from gene-specific regulatory proteins to the basal RNA polymerase II transcription machinery. Mediator is recruited to promoters by direct interactions with regulatory proteins and serves as a scaffold for the assembly of a functional preinitiation complex with RNA polymerase II and the general transcription factors.</text>
</comment>
<keyword evidence="7 9" id="KW-0539">Nucleus</keyword>
<name>A0A2J6PVH9_9HELO</name>
<gene>
    <name evidence="12" type="ORF">NA56DRAFT_751730</name>
</gene>
<dbReference type="EMBL" id="KZ613496">
    <property type="protein sequence ID" value="PMD18023.1"/>
    <property type="molecule type" value="Genomic_DNA"/>
</dbReference>
<dbReference type="InterPro" id="IPR013947">
    <property type="entry name" value="Mediator_Med14"/>
</dbReference>
<dbReference type="Proteomes" id="UP000235672">
    <property type="component" value="Unassembled WGS sequence"/>
</dbReference>
<dbReference type="PANTHER" id="PTHR12809">
    <property type="entry name" value="MEDIATOR COMPLEX SUBUNIT"/>
    <property type="match status" value="1"/>
</dbReference>
<evidence type="ECO:0000256" key="4">
    <source>
        <dbReference type="ARBA" id="ARBA00023015"/>
    </source>
</evidence>
<comment type="similarity">
    <text evidence="2 9">Belongs to the Mediator complex subunit 14 family.</text>
</comment>
<dbReference type="GO" id="GO:0070847">
    <property type="term" value="C:core mediator complex"/>
    <property type="evidence" value="ECO:0007669"/>
    <property type="project" value="TreeGrafter"/>
</dbReference>
<evidence type="ECO:0000256" key="3">
    <source>
        <dbReference type="ARBA" id="ARBA00019619"/>
    </source>
</evidence>
<dbReference type="OrthoDB" id="205099at2759"/>
<evidence type="ECO:0000256" key="1">
    <source>
        <dbReference type="ARBA" id="ARBA00004123"/>
    </source>
</evidence>
<feature type="region of interest" description="Disordered" evidence="10">
    <location>
        <begin position="1"/>
        <end position="76"/>
    </location>
</feature>
<dbReference type="GO" id="GO:0006357">
    <property type="term" value="P:regulation of transcription by RNA polymerase II"/>
    <property type="evidence" value="ECO:0007669"/>
    <property type="project" value="InterPro"/>
</dbReference>
<evidence type="ECO:0000256" key="10">
    <source>
        <dbReference type="SAM" id="MobiDB-lite"/>
    </source>
</evidence>
<keyword evidence="4 9" id="KW-0805">Transcription regulation</keyword>
<evidence type="ECO:0000256" key="9">
    <source>
        <dbReference type="RuleBase" id="RU365082"/>
    </source>
</evidence>
<keyword evidence="13" id="KW-1185">Reference proteome</keyword>
<dbReference type="STRING" id="1745343.A0A2J6PVH9"/>
<keyword evidence="5 9" id="KW-0010">Activator</keyword>
<evidence type="ECO:0000256" key="6">
    <source>
        <dbReference type="ARBA" id="ARBA00023163"/>
    </source>
</evidence>
<evidence type="ECO:0000259" key="11">
    <source>
        <dbReference type="Pfam" id="PF08638"/>
    </source>
</evidence>
<dbReference type="GO" id="GO:0016592">
    <property type="term" value="C:mediator complex"/>
    <property type="evidence" value="ECO:0007669"/>
    <property type="project" value="UniProtKB-UniRule"/>
</dbReference>